<evidence type="ECO:0000256" key="1">
    <source>
        <dbReference type="SAM" id="MobiDB-lite"/>
    </source>
</evidence>
<evidence type="ECO:0000313" key="2">
    <source>
        <dbReference type="EMBL" id="SVB31415.1"/>
    </source>
</evidence>
<gene>
    <name evidence="2" type="ORF">METZ01_LOCUS184269</name>
</gene>
<name>A0A382CZB8_9ZZZZ</name>
<dbReference type="AlphaFoldDB" id="A0A382CZB8"/>
<feature type="region of interest" description="Disordered" evidence="1">
    <location>
        <begin position="1"/>
        <end position="22"/>
    </location>
</feature>
<accession>A0A382CZB8</accession>
<dbReference type="EMBL" id="UINC01036837">
    <property type="protein sequence ID" value="SVB31415.1"/>
    <property type="molecule type" value="Genomic_DNA"/>
</dbReference>
<protein>
    <submittedName>
        <fullName evidence="2">Uncharacterized protein</fullName>
    </submittedName>
</protein>
<sequence>MLKLHVKNKPGNFITATGQLEQ</sequence>
<proteinExistence type="predicted"/>
<organism evidence="2">
    <name type="scientific">marine metagenome</name>
    <dbReference type="NCBI Taxonomy" id="408172"/>
    <lineage>
        <taxon>unclassified sequences</taxon>
        <taxon>metagenomes</taxon>
        <taxon>ecological metagenomes</taxon>
    </lineage>
</organism>
<reference evidence="2" key="1">
    <citation type="submission" date="2018-05" db="EMBL/GenBank/DDBJ databases">
        <authorList>
            <person name="Lanie J.A."/>
            <person name="Ng W.-L."/>
            <person name="Kazmierczak K.M."/>
            <person name="Andrzejewski T.M."/>
            <person name="Davidsen T.M."/>
            <person name="Wayne K.J."/>
            <person name="Tettelin H."/>
            <person name="Glass J.I."/>
            <person name="Rusch D."/>
            <person name="Podicherti R."/>
            <person name="Tsui H.-C.T."/>
            <person name="Winkler M.E."/>
        </authorList>
    </citation>
    <scope>NUCLEOTIDE SEQUENCE</scope>
</reference>